<feature type="transmembrane region" description="Helical" evidence="8">
    <location>
        <begin position="673"/>
        <end position="691"/>
    </location>
</feature>
<feature type="transmembrane region" description="Helical" evidence="8">
    <location>
        <begin position="39"/>
        <end position="62"/>
    </location>
</feature>
<dbReference type="GO" id="GO:0016020">
    <property type="term" value="C:membrane"/>
    <property type="evidence" value="ECO:0007669"/>
    <property type="project" value="UniProtKB-SubCell"/>
</dbReference>
<dbReference type="Gene3D" id="1.20.1420.30">
    <property type="entry name" value="NCX, central ion-binding region"/>
    <property type="match status" value="2"/>
</dbReference>
<feature type="region of interest" description="Disordered" evidence="7">
    <location>
        <begin position="243"/>
        <end position="398"/>
    </location>
</feature>
<dbReference type="AlphaFoldDB" id="A0AAV5G4F4"/>
<evidence type="ECO:0000256" key="1">
    <source>
        <dbReference type="ARBA" id="ARBA00004141"/>
    </source>
</evidence>
<dbReference type="InterPro" id="IPR004837">
    <property type="entry name" value="NaCa_Exmemb"/>
</dbReference>
<evidence type="ECO:0000313" key="11">
    <source>
        <dbReference type="Proteomes" id="UP001342314"/>
    </source>
</evidence>
<feature type="transmembrane region" description="Helical" evidence="8">
    <location>
        <begin position="643"/>
        <end position="661"/>
    </location>
</feature>
<evidence type="ECO:0000259" key="9">
    <source>
        <dbReference type="Pfam" id="PF01699"/>
    </source>
</evidence>
<proteinExistence type="inferred from homology"/>
<feature type="compositionally biased region" description="Acidic residues" evidence="7">
    <location>
        <begin position="81"/>
        <end position="98"/>
    </location>
</feature>
<name>A0AAV5G4F4_9BASI</name>
<dbReference type="PANTHER" id="PTHR12266:SF0">
    <property type="entry name" value="MITOCHONDRIAL SODIUM_CALCIUM EXCHANGER PROTEIN"/>
    <property type="match status" value="1"/>
</dbReference>
<keyword evidence="5 8" id="KW-1133">Transmembrane helix</keyword>
<feature type="domain" description="Sodium/calcium exchanger membrane region" evidence="9">
    <location>
        <begin position="677"/>
        <end position="826"/>
    </location>
</feature>
<feature type="region of interest" description="Disordered" evidence="7">
    <location>
        <begin position="77"/>
        <end position="178"/>
    </location>
</feature>
<evidence type="ECO:0000256" key="2">
    <source>
        <dbReference type="ARBA" id="ARBA00008170"/>
    </source>
</evidence>
<evidence type="ECO:0000256" key="3">
    <source>
        <dbReference type="ARBA" id="ARBA00022448"/>
    </source>
</evidence>
<feature type="transmembrane region" description="Helical" evidence="8">
    <location>
        <begin position="813"/>
        <end position="833"/>
    </location>
</feature>
<evidence type="ECO:0000256" key="7">
    <source>
        <dbReference type="SAM" id="MobiDB-lite"/>
    </source>
</evidence>
<dbReference type="InterPro" id="IPR044880">
    <property type="entry name" value="NCX_ion-bd_dom_sf"/>
</dbReference>
<accession>A0AAV5G4F4</accession>
<evidence type="ECO:0000256" key="4">
    <source>
        <dbReference type="ARBA" id="ARBA00022692"/>
    </source>
</evidence>
<dbReference type="InterPro" id="IPR051359">
    <property type="entry name" value="CaCA_antiporter"/>
</dbReference>
<dbReference type="GO" id="GO:0006874">
    <property type="term" value="P:intracellular calcium ion homeostasis"/>
    <property type="evidence" value="ECO:0007669"/>
    <property type="project" value="TreeGrafter"/>
</dbReference>
<feature type="compositionally biased region" description="Low complexity" evidence="7">
    <location>
        <begin position="535"/>
        <end position="548"/>
    </location>
</feature>
<dbReference type="GO" id="GO:0008324">
    <property type="term" value="F:monoatomic cation transmembrane transporter activity"/>
    <property type="evidence" value="ECO:0007669"/>
    <property type="project" value="TreeGrafter"/>
</dbReference>
<keyword evidence="3" id="KW-0813">Transport</keyword>
<protein>
    <recommendedName>
        <fullName evidence="9">Sodium/calcium exchanger membrane region domain-containing protein</fullName>
    </recommendedName>
</protein>
<keyword evidence="11" id="KW-1185">Reference proteome</keyword>
<dbReference type="PANTHER" id="PTHR12266">
    <property type="entry name" value="NA+/CA2+ K+ INDEPENDENT EXCHANGER"/>
    <property type="match status" value="1"/>
</dbReference>
<evidence type="ECO:0000313" key="10">
    <source>
        <dbReference type="EMBL" id="GJN87170.1"/>
    </source>
</evidence>
<dbReference type="Pfam" id="PF01699">
    <property type="entry name" value="Na_Ca_ex"/>
    <property type="match status" value="2"/>
</dbReference>
<comment type="similarity">
    <text evidence="2">Belongs to the Ca(2+):cation antiporter (CaCA) (TC 2.A.19) family.</text>
</comment>
<comment type="caution">
    <text evidence="10">The sequence shown here is derived from an EMBL/GenBank/DDBJ whole genome shotgun (WGS) entry which is preliminary data.</text>
</comment>
<feature type="transmembrane region" description="Helical" evidence="8">
    <location>
        <begin position="783"/>
        <end position="801"/>
    </location>
</feature>
<keyword evidence="4 8" id="KW-0812">Transmembrane</keyword>
<feature type="transmembrane region" description="Helical" evidence="8">
    <location>
        <begin position="14"/>
        <end position="33"/>
    </location>
</feature>
<gene>
    <name evidence="10" type="ORF">Rhopal_000115-T1</name>
</gene>
<feature type="compositionally biased region" description="Low complexity" evidence="7">
    <location>
        <begin position="107"/>
        <end position="135"/>
    </location>
</feature>
<sequence>MAIITPFRVARRTFLRDVGFFTVAVLLTLGILYDGNIHLWEALAMVGLYVVYVFVVGAGSWWEGRQEAKRQRMREVRGEYEQEDNLDITADGDVEWEPEGGISLPTSGASTPRSNRSSSRPPSPYSPASMPPYSAGISPPASPALVRHHSHTQSLHGGVPIRPSATPLALGHNRRRSRSVRPSLLGAIEFRDVVNSLSSDRSSAANVLAVFGGAHQHHHHGQELLEGDLDGYESAGLLEAGSPRLGFGGGSQAAGRRRALSQPSRPEGGLALGGGDDALADGVLRDAETRRQRQRIPLGSRRTTWTAPEDSEESEDERDGHGLIDLSSGVDNPWAGAQSPLKEPNSETQSVKRVPSILLTTDSGSDTVLAEGATPPPPDLHDSRPTTPQRHTQSPRKRHVLHAVTCALFPSLQSFGSKSIVGKVTALLCVPALLALNLTLPVVEEPSEDTSASYTAEKRSSQPLDPFSGSPGRPGDLAFGDDDDEDPIVRVGRKLRAQGMGQADSRSTSPTPPPRQSPPAGHDNSHSHHLQHVRAAAAEADTPSEAWAELSTPPVGTVAGQEGDYFPAVPEGDEGEATPIASLSRVQTIKAAPQTPPAPVRELSDEELEVQAQETVTRWLTALQCLLGPVFVVSALFADDLQWWYPLAALVVGLFCSFLAFRFFDNSRHPGRVSLCFLGFGIAMVWILMIVNEVVGVLQTLGHIFGISDAILGLTIFAMGNSLGDLVANATVARMGYPAMAIAACFGGPMLNILLGVGLSGTYLIGFGPSHGTPLRIDMTRTLLVSGVGLFAILMGTLIAVPLNGYRMSKRVGAVMIAAYAVVLATNVAVEVWL</sequence>
<evidence type="ECO:0000256" key="6">
    <source>
        <dbReference type="ARBA" id="ARBA00023136"/>
    </source>
</evidence>
<feature type="region of interest" description="Disordered" evidence="7">
    <location>
        <begin position="445"/>
        <end position="576"/>
    </location>
</feature>
<evidence type="ECO:0000256" key="8">
    <source>
        <dbReference type="SAM" id="Phobius"/>
    </source>
</evidence>
<feature type="domain" description="Sodium/calcium exchanger membrane region" evidence="9">
    <location>
        <begin position="2"/>
        <end position="56"/>
    </location>
</feature>
<comment type="subcellular location">
    <subcellularLocation>
        <location evidence="1">Membrane</location>
        <topology evidence="1">Multi-pass membrane protein</topology>
    </subcellularLocation>
</comment>
<feature type="transmembrane region" description="Helical" evidence="8">
    <location>
        <begin position="619"/>
        <end position="637"/>
    </location>
</feature>
<dbReference type="EMBL" id="BQKY01000001">
    <property type="protein sequence ID" value="GJN87170.1"/>
    <property type="molecule type" value="Genomic_DNA"/>
</dbReference>
<keyword evidence="6 8" id="KW-0472">Membrane</keyword>
<reference evidence="10 11" key="1">
    <citation type="submission" date="2021-12" db="EMBL/GenBank/DDBJ databases">
        <title>High titer production of polyol ester of fatty acids by Rhodotorula paludigena BS15 towards product separation-free biomass refinery.</title>
        <authorList>
            <person name="Mano J."/>
            <person name="Ono H."/>
            <person name="Tanaka T."/>
            <person name="Naito K."/>
            <person name="Sushida H."/>
            <person name="Ike M."/>
            <person name="Tokuyasu K."/>
            <person name="Kitaoka M."/>
        </authorList>
    </citation>
    <scope>NUCLEOTIDE SEQUENCE [LARGE SCALE GENOMIC DNA]</scope>
    <source>
        <strain evidence="10 11">BS15</strain>
    </source>
</reference>
<dbReference type="Proteomes" id="UP001342314">
    <property type="component" value="Unassembled WGS sequence"/>
</dbReference>
<organism evidence="10 11">
    <name type="scientific">Rhodotorula paludigena</name>
    <dbReference type="NCBI Taxonomy" id="86838"/>
    <lineage>
        <taxon>Eukaryota</taxon>
        <taxon>Fungi</taxon>
        <taxon>Dikarya</taxon>
        <taxon>Basidiomycota</taxon>
        <taxon>Pucciniomycotina</taxon>
        <taxon>Microbotryomycetes</taxon>
        <taxon>Sporidiobolales</taxon>
        <taxon>Sporidiobolaceae</taxon>
        <taxon>Rhodotorula</taxon>
    </lineage>
</organism>
<evidence type="ECO:0000256" key="5">
    <source>
        <dbReference type="ARBA" id="ARBA00022989"/>
    </source>
</evidence>
<feature type="transmembrane region" description="Helical" evidence="8">
    <location>
        <begin position="739"/>
        <end position="763"/>
    </location>
</feature>